<evidence type="ECO:0000259" key="2">
    <source>
        <dbReference type="PROSITE" id="PS51903"/>
    </source>
</evidence>
<evidence type="ECO:0000313" key="3">
    <source>
        <dbReference type="EMBL" id="OHA26184.1"/>
    </source>
</evidence>
<dbReference type="SUPFAM" id="SSF81923">
    <property type="entry name" value="Double Clp-N motif"/>
    <property type="match status" value="1"/>
</dbReference>
<protein>
    <recommendedName>
        <fullName evidence="2">Clp R domain-containing protein</fullName>
    </recommendedName>
</protein>
<dbReference type="AlphaFoldDB" id="A0A1G2MR20"/>
<dbReference type="PROSITE" id="PS51903">
    <property type="entry name" value="CLP_R"/>
    <property type="match status" value="1"/>
</dbReference>
<dbReference type="InterPro" id="IPR036628">
    <property type="entry name" value="Clp_N_dom_sf"/>
</dbReference>
<name>A0A1G2MR20_9BACT</name>
<dbReference type="InterPro" id="IPR004176">
    <property type="entry name" value="Clp_R_N"/>
</dbReference>
<evidence type="ECO:0000313" key="4">
    <source>
        <dbReference type="Proteomes" id="UP000177565"/>
    </source>
</evidence>
<dbReference type="PANTHER" id="PTHR47016:SF5">
    <property type="entry name" value="CLP DOMAIN SUPERFAMILY PROTEIN"/>
    <property type="match status" value="1"/>
</dbReference>
<feature type="domain" description="Clp R" evidence="2">
    <location>
        <begin position="5"/>
        <end position="149"/>
    </location>
</feature>
<reference evidence="3 4" key="1">
    <citation type="journal article" date="2016" name="Nat. Commun.">
        <title>Thousands of microbial genomes shed light on interconnected biogeochemical processes in an aquifer system.</title>
        <authorList>
            <person name="Anantharaman K."/>
            <person name="Brown C.T."/>
            <person name="Hug L.A."/>
            <person name="Sharon I."/>
            <person name="Castelle C.J."/>
            <person name="Probst A.J."/>
            <person name="Thomas B.C."/>
            <person name="Singh A."/>
            <person name="Wilkins M.J."/>
            <person name="Karaoz U."/>
            <person name="Brodie E.L."/>
            <person name="Williams K.H."/>
            <person name="Hubbard S.S."/>
            <person name="Banfield J.F."/>
        </authorList>
    </citation>
    <scope>NUCLEOTIDE SEQUENCE [LARGE SCALE GENOMIC DNA]</scope>
</reference>
<comment type="caution">
    <text evidence="3">The sequence shown here is derived from an EMBL/GenBank/DDBJ whole genome shotgun (WGS) entry which is preliminary data.</text>
</comment>
<accession>A0A1G2MR20</accession>
<dbReference type="EMBL" id="MHRQ01000025">
    <property type="protein sequence ID" value="OHA26184.1"/>
    <property type="molecule type" value="Genomic_DNA"/>
</dbReference>
<organism evidence="3 4">
    <name type="scientific">Candidatus Taylorbacteria bacterium RIFCSPHIGHO2_02_FULL_46_13</name>
    <dbReference type="NCBI Taxonomy" id="1802312"/>
    <lineage>
        <taxon>Bacteria</taxon>
        <taxon>Candidatus Tayloriibacteriota</taxon>
    </lineage>
</organism>
<gene>
    <name evidence="3" type="ORF">A3C06_03610</name>
</gene>
<dbReference type="STRING" id="1802312.A3C06_03610"/>
<dbReference type="Pfam" id="PF02861">
    <property type="entry name" value="Clp_N"/>
    <property type="match status" value="1"/>
</dbReference>
<evidence type="ECO:0000256" key="1">
    <source>
        <dbReference type="PROSITE-ProRule" id="PRU01251"/>
    </source>
</evidence>
<proteinExistence type="predicted"/>
<dbReference type="InterPro" id="IPR044217">
    <property type="entry name" value="CLPT1/2"/>
</dbReference>
<dbReference type="Proteomes" id="UP000177565">
    <property type="component" value="Unassembled WGS sequence"/>
</dbReference>
<dbReference type="Gene3D" id="1.10.1780.10">
    <property type="entry name" value="Clp, N-terminal domain"/>
    <property type="match status" value="1"/>
</dbReference>
<keyword evidence="1" id="KW-0677">Repeat</keyword>
<sequence length="235" mass="25412">MDIALNNFTPRAAQVVALAKKEAVRKKNGFIGPEYLLLGLIKLDEGAACQMLRKMGVNLEAAHALLEEMISSRPVGEAYLDNPIYTPRTKKVFALAGKEAMLLNQTYTGTEHILLALIKEGDSGACKVLKQLGVELENIREELRKFLDPSYKGVTAAHVAEILQQEISFEGQAGKVQVKLGDLKCISMQLASGHSINVEPKVVACLVALSRGKGIVSSSALLTLLDSLEAPEETK</sequence>
<dbReference type="PANTHER" id="PTHR47016">
    <property type="entry name" value="ATP-DEPENDENT CLP PROTEASE ATP-BINDING SUBUNIT CLPT1, CHLOROPLASTIC"/>
    <property type="match status" value="1"/>
</dbReference>